<accession>A0A9W5EX52</accession>
<dbReference type="EMBL" id="FBVY01000002">
    <property type="protein sequence ID" value="CUW85590.1"/>
    <property type="molecule type" value="Genomic_DNA"/>
</dbReference>
<evidence type="ECO:0000313" key="2">
    <source>
        <dbReference type="Proteomes" id="UP000191933"/>
    </source>
</evidence>
<evidence type="ECO:0000313" key="1">
    <source>
        <dbReference type="EMBL" id="CUW85590.1"/>
    </source>
</evidence>
<gene>
    <name evidence="1" type="ORF">AGR2A_Cc100197</name>
</gene>
<keyword evidence="2" id="KW-1185">Reference proteome</keyword>
<dbReference type="RefSeq" id="WP_107327102.1">
    <property type="nucleotide sequence ID" value="NZ_LT009718.1"/>
</dbReference>
<name>A0A9W5EX52_9HYPH</name>
<sequence length="96" mass="10663">MYCPDQANIDPRNPNNYPVSEVSFIVADYKAGSAGNVTIIDVLNKPFSSQEDAVAAIQQLITFHGDELDVVECAEDDQMVVECFEWDADTSRYLKA</sequence>
<protein>
    <submittedName>
        <fullName evidence="1">Uncharacterized protein</fullName>
    </submittedName>
</protein>
<organism evidence="1 2">
    <name type="scientific">Agrobacterium genomosp. 2 str. CFBP 5494</name>
    <dbReference type="NCBI Taxonomy" id="1183436"/>
    <lineage>
        <taxon>Bacteria</taxon>
        <taxon>Pseudomonadati</taxon>
        <taxon>Pseudomonadota</taxon>
        <taxon>Alphaproteobacteria</taxon>
        <taxon>Hyphomicrobiales</taxon>
        <taxon>Rhizobiaceae</taxon>
        <taxon>Rhizobium/Agrobacterium group</taxon>
        <taxon>Agrobacterium</taxon>
        <taxon>Agrobacterium tumefaciens complex</taxon>
    </lineage>
</organism>
<dbReference type="Proteomes" id="UP000191933">
    <property type="component" value="Unassembled WGS sequence"/>
</dbReference>
<proteinExistence type="predicted"/>
<comment type="caution">
    <text evidence="1">The sequence shown here is derived from an EMBL/GenBank/DDBJ whole genome shotgun (WGS) entry which is preliminary data.</text>
</comment>
<reference evidence="1 2" key="1">
    <citation type="submission" date="2016-01" db="EMBL/GenBank/DDBJ databases">
        <authorList>
            <person name="Regsiter A."/>
            <person name="william w."/>
        </authorList>
    </citation>
    <scope>NUCLEOTIDE SEQUENCE [LARGE SCALE GENOMIC DNA]</scope>
    <source>
        <strain evidence="1 2">CFBP 5494</strain>
    </source>
</reference>
<dbReference type="AlphaFoldDB" id="A0A9W5EX52"/>